<dbReference type="Proteomes" id="UP000193963">
    <property type="component" value="Unassembled WGS sequence"/>
</dbReference>
<dbReference type="SUPFAM" id="SSF53955">
    <property type="entry name" value="Lysozyme-like"/>
    <property type="match status" value="1"/>
</dbReference>
<dbReference type="InterPro" id="IPR023346">
    <property type="entry name" value="Lysozyme-like_dom_sf"/>
</dbReference>
<evidence type="ECO:0000313" key="2">
    <source>
        <dbReference type="EMBL" id="SLN31911.1"/>
    </source>
</evidence>
<feature type="chain" id="PRO_5013163268" evidence="1">
    <location>
        <begin position="21"/>
        <end position="242"/>
    </location>
</feature>
<dbReference type="Gene3D" id="1.10.530.10">
    <property type="match status" value="1"/>
</dbReference>
<evidence type="ECO:0000256" key="1">
    <source>
        <dbReference type="SAM" id="SignalP"/>
    </source>
</evidence>
<organism evidence="2 3">
    <name type="scientific">Pseudooceanicola marinus</name>
    <dbReference type="NCBI Taxonomy" id="396013"/>
    <lineage>
        <taxon>Bacteria</taxon>
        <taxon>Pseudomonadati</taxon>
        <taxon>Pseudomonadota</taxon>
        <taxon>Alphaproteobacteria</taxon>
        <taxon>Rhodobacterales</taxon>
        <taxon>Paracoccaceae</taxon>
        <taxon>Pseudooceanicola</taxon>
    </lineage>
</organism>
<reference evidence="2 3" key="1">
    <citation type="submission" date="2017-03" db="EMBL/GenBank/DDBJ databases">
        <authorList>
            <person name="Afonso C.L."/>
            <person name="Miller P.J."/>
            <person name="Scott M.A."/>
            <person name="Spackman E."/>
            <person name="Goraichik I."/>
            <person name="Dimitrov K.M."/>
            <person name="Suarez D.L."/>
            <person name="Swayne D.E."/>
        </authorList>
    </citation>
    <scope>NUCLEOTIDE SEQUENCE [LARGE SCALE GENOMIC DNA]</scope>
    <source>
        <strain evidence="2 3">CECT 7751</strain>
    </source>
</reference>
<accession>A0A1X6YUQ3</accession>
<keyword evidence="1" id="KW-0732">Signal</keyword>
<dbReference type="AlphaFoldDB" id="A0A1X6YUQ3"/>
<proteinExistence type="predicted"/>
<gene>
    <name evidence="2" type="ORF">PSM7751_01391</name>
</gene>
<keyword evidence="3" id="KW-1185">Reference proteome</keyword>
<dbReference type="EMBL" id="FWFN01000002">
    <property type="protein sequence ID" value="SLN31911.1"/>
    <property type="molecule type" value="Genomic_DNA"/>
</dbReference>
<name>A0A1X6YUQ3_9RHOB</name>
<protein>
    <submittedName>
        <fullName evidence="2">Uncharacterized protein</fullName>
    </submittedName>
</protein>
<dbReference type="RefSeq" id="WP_085887249.1">
    <property type="nucleotide sequence ID" value="NZ_FWFN01000002.1"/>
</dbReference>
<feature type="signal peptide" evidence="1">
    <location>
        <begin position="1"/>
        <end position="20"/>
    </location>
</feature>
<evidence type="ECO:0000313" key="3">
    <source>
        <dbReference type="Proteomes" id="UP000193963"/>
    </source>
</evidence>
<sequence>MKRKGYAAVLAIALTTISLGKELAAEPFSLANYQAFSGKDFGFTLFPPGPEDRIYLKAPSRDTALQQNRRAFVASGSQVGRLRQLIGWVDAGPKDYDAVQYGARIRPGKRPTEMTIGEIFHWIDRTPGQHHAIGRYQFIPTTLHSVVRQAGVDQDTRFSPEVQDRLADILLVDAGLPAFLDGEISRHRFMENLARIWAAFPTSNGRSHYHGIAGNRAVISWSEFDSHMRTIFSGERGLLLEF</sequence>